<feature type="region of interest" description="Disordered" evidence="1">
    <location>
        <begin position="70"/>
        <end position="89"/>
    </location>
</feature>
<dbReference type="EMBL" id="VSRR010006423">
    <property type="protein sequence ID" value="MPC44758.1"/>
    <property type="molecule type" value="Genomic_DNA"/>
</dbReference>
<accession>A0A5B7FIJ3</accession>
<gene>
    <name evidence="2" type="ORF">E2C01_038438</name>
</gene>
<organism evidence="2 3">
    <name type="scientific">Portunus trituberculatus</name>
    <name type="common">Swimming crab</name>
    <name type="synonym">Neptunus trituberculatus</name>
    <dbReference type="NCBI Taxonomy" id="210409"/>
    <lineage>
        <taxon>Eukaryota</taxon>
        <taxon>Metazoa</taxon>
        <taxon>Ecdysozoa</taxon>
        <taxon>Arthropoda</taxon>
        <taxon>Crustacea</taxon>
        <taxon>Multicrustacea</taxon>
        <taxon>Malacostraca</taxon>
        <taxon>Eumalacostraca</taxon>
        <taxon>Eucarida</taxon>
        <taxon>Decapoda</taxon>
        <taxon>Pleocyemata</taxon>
        <taxon>Brachyura</taxon>
        <taxon>Eubrachyura</taxon>
        <taxon>Portunoidea</taxon>
        <taxon>Portunidae</taxon>
        <taxon>Portuninae</taxon>
        <taxon>Portunus</taxon>
    </lineage>
</organism>
<protein>
    <submittedName>
        <fullName evidence="2">Uncharacterized protein</fullName>
    </submittedName>
</protein>
<feature type="compositionally biased region" description="Low complexity" evidence="1">
    <location>
        <begin position="1"/>
        <end position="10"/>
    </location>
</feature>
<feature type="region of interest" description="Disordered" evidence="1">
    <location>
        <begin position="1"/>
        <end position="24"/>
    </location>
</feature>
<evidence type="ECO:0000313" key="3">
    <source>
        <dbReference type="Proteomes" id="UP000324222"/>
    </source>
</evidence>
<evidence type="ECO:0000313" key="2">
    <source>
        <dbReference type="EMBL" id="MPC44758.1"/>
    </source>
</evidence>
<reference evidence="2 3" key="1">
    <citation type="submission" date="2019-05" db="EMBL/GenBank/DDBJ databases">
        <title>Another draft genome of Portunus trituberculatus and its Hox gene families provides insights of decapod evolution.</title>
        <authorList>
            <person name="Jeong J.-H."/>
            <person name="Song I."/>
            <person name="Kim S."/>
            <person name="Choi T."/>
            <person name="Kim D."/>
            <person name="Ryu S."/>
            <person name="Kim W."/>
        </authorList>
    </citation>
    <scope>NUCLEOTIDE SEQUENCE [LARGE SCALE GENOMIC DNA]</scope>
    <source>
        <tissue evidence="2">Muscle</tissue>
    </source>
</reference>
<sequence>MAIACPAPARHNGRAAGGGGQSSTHIFNSTPTSCFGTSVQQYLALCPKQHYIIIRTDNASDGPLEVFGPQAGRLRQAQQRREVRKRTCI</sequence>
<proteinExistence type="predicted"/>
<keyword evidence="3" id="KW-1185">Reference proteome</keyword>
<comment type="caution">
    <text evidence="2">The sequence shown here is derived from an EMBL/GenBank/DDBJ whole genome shotgun (WGS) entry which is preliminary data.</text>
</comment>
<name>A0A5B7FIJ3_PORTR</name>
<evidence type="ECO:0000256" key="1">
    <source>
        <dbReference type="SAM" id="MobiDB-lite"/>
    </source>
</evidence>
<dbReference type="AlphaFoldDB" id="A0A5B7FIJ3"/>
<dbReference type="Proteomes" id="UP000324222">
    <property type="component" value="Unassembled WGS sequence"/>
</dbReference>